<dbReference type="GO" id="GO:0006383">
    <property type="term" value="P:transcription by RNA polymerase III"/>
    <property type="evidence" value="ECO:0007669"/>
    <property type="project" value="InterPro"/>
</dbReference>
<dbReference type="GO" id="GO:0000127">
    <property type="term" value="C:transcription factor TFIIIC complex"/>
    <property type="evidence" value="ECO:0007669"/>
    <property type="project" value="TreeGrafter"/>
</dbReference>
<protein>
    <submittedName>
        <fullName evidence="2">Uncharacterized protein</fullName>
    </submittedName>
</protein>
<dbReference type="Proteomes" id="UP000237271">
    <property type="component" value="Unassembled WGS sequence"/>
</dbReference>
<dbReference type="InterPro" id="IPR039340">
    <property type="entry name" value="Tfc4/TFIIIC-102/Sfc4"/>
</dbReference>
<reference evidence="2 3" key="1">
    <citation type="journal article" date="2017" name="Genome Biol. Evol.">
        <title>Phytophthora megakarya and P. palmivora, closely related causal agents of cacao black pod rot, underwent increases in genome sizes and gene numbers by different mechanisms.</title>
        <authorList>
            <person name="Ali S.S."/>
            <person name="Shao J."/>
            <person name="Lary D.J."/>
            <person name="Kronmiller B."/>
            <person name="Shen D."/>
            <person name="Strem M.D."/>
            <person name="Amoako-Attah I."/>
            <person name="Akrofi A.Y."/>
            <person name="Begoude B.A."/>
            <person name="Ten Hoopen G.M."/>
            <person name="Coulibaly K."/>
            <person name="Kebe B.I."/>
            <person name="Melnick R.L."/>
            <person name="Guiltinan M.J."/>
            <person name="Tyler B.M."/>
            <person name="Meinhardt L.W."/>
            <person name="Bailey B.A."/>
        </authorList>
    </citation>
    <scope>NUCLEOTIDE SEQUENCE [LARGE SCALE GENOMIC DNA]</scope>
    <source>
        <strain evidence="3">sbr112.9</strain>
    </source>
</reference>
<name>A0A2P4YUB6_9STRA</name>
<feature type="region of interest" description="Disordered" evidence="1">
    <location>
        <begin position="1"/>
        <end position="104"/>
    </location>
</feature>
<gene>
    <name evidence="2" type="ORF">PHPALM_655</name>
</gene>
<feature type="compositionally biased region" description="Basic residues" evidence="1">
    <location>
        <begin position="76"/>
        <end position="99"/>
    </location>
</feature>
<sequence>MSFRSLLEAAMGDAQELSQDEVGRIDAQMDMLDDEYQHSDGPAEESDDAYVPPSSEDDGVEEEEEDSDIERQLWGKSRRRRRRGEGRQGRRRRRGHTGKRSVTAAKVPPELANVLGEANMLYASHQYDDAITLLKDFIKKAPTIPDPYHTLGMIYEDRQDRIKALQFFLI</sequence>
<accession>A0A2P4YUB6</accession>
<dbReference type="PANTHER" id="PTHR23082">
    <property type="entry name" value="TRANSCRIPTION INITIATION FACTOR IIIC TFIIIC , POLYPEPTIDE 3-RELATED"/>
    <property type="match status" value="1"/>
</dbReference>
<dbReference type="AlphaFoldDB" id="A0A2P4YUB6"/>
<comment type="caution">
    <text evidence="2">The sequence shown here is derived from an EMBL/GenBank/DDBJ whole genome shotgun (WGS) entry which is preliminary data.</text>
</comment>
<feature type="non-terminal residue" evidence="2">
    <location>
        <position position="170"/>
    </location>
</feature>
<dbReference type="EMBL" id="NCKW01000093">
    <property type="protein sequence ID" value="POM81389.1"/>
    <property type="molecule type" value="Genomic_DNA"/>
</dbReference>
<evidence type="ECO:0000313" key="2">
    <source>
        <dbReference type="EMBL" id="POM81389.1"/>
    </source>
</evidence>
<dbReference type="PANTHER" id="PTHR23082:SF0">
    <property type="entry name" value="GENERAL TRANSCRIPTION FACTOR 3C POLYPEPTIDE 3"/>
    <property type="match status" value="1"/>
</dbReference>
<dbReference type="InterPro" id="IPR011990">
    <property type="entry name" value="TPR-like_helical_dom_sf"/>
</dbReference>
<keyword evidence="3" id="KW-1185">Reference proteome</keyword>
<dbReference type="Gene3D" id="1.25.40.10">
    <property type="entry name" value="Tetratricopeptide repeat domain"/>
    <property type="match status" value="1"/>
</dbReference>
<feature type="compositionally biased region" description="Acidic residues" evidence="1">
    <location>
        <begin position="55"/>
        <end position="68"/>
    </location>
</feature>
<dbReference type="SUPFAM" id="SSF48452">
    <property type="entry name" value="TPR-like"/>
    <property type="match status" value="1"/>
</dbReference>
<organism evidence="2 3">
    <name type="scientific">Phytophthora palmivora</name>
    <dbReference type="NCBI Taxonomy" id="4796"/>
    <lineage>
        <taxon>Eukaryota</taxon>
        <taxon>Sar</taxon>
        <taxon>Stramenopiles</taxon>
        <taxon>Oomycota</taxon>
        <taxon>Peronosporomycetes</taxon>
        <taxon>Peronosporales</taxon>
        <taxon>Peronosporaceae</taxon>
        <taxon>Phytophthora</taxon>
    </lineage>
</organism>
<evidence type="ECO:0000313" key="3">
    <source>
        <dbReference type="Proteomes" id="UP000237271"/>
    </source>
</evidence>
<proteinExistence type="predicted"/>
<dbReference type="OrthoDB" id="9991317at2759"/>
<evidence type="ECO:0000256" key="1">
    <source>
        <dbReference type="SAM" id="MobiDB-lite"/>
    </source>
</evidence>